<dbReference type="Proteomes" id="UP000299084">
    <property type="component" value="Unassembled WGS sequence"/>
</dbReference>
<accession>A0A5N4DY74</accession>
<reference evidence="2 3" key="1">
    <citation type="journal article" date="2019" name="Mol. Ecol. Resour.">
        <title>Improving Illumina assemblies with Hi-C and long reads: an example with the North African dromedary.</title>
        <authorList>
            <person name="Elbers J.P."/>
            <person name="Rogers M.F."/>
            <person name="Perelman P.L."/>
            <person name="Proskuryakova A.A."/>
            <person name="Serdyukova N.A."/>
            <person name="Johnson W.E."/>
            <person name="Horin P."/>
            <person name="Corander J."/>
            <person name="Murphy D."/>
            <person name="Burger P.A."/>
        </authorList>
    </citation>
    <scope>NUCLEOTIDE SEQUENCE [LARGE SCALE GENOMIC DNA]</scope>
    <source>
        <strain evidence="2">Drom800</strain>
        <tissue evidence="2">Blood</tissue>
    </source>
</reference>
<dbReference type="AlphaFoldDB" id="A0A5N4DY74"/>
<feature type="compositionally biased region" description="Polar residues" evidence="1">
    <location>
        <begin position="15"/>
        <end position="26"/>
    </location>
</feature>
<gene>
    <name evidence="2" type="ORF">Cadr_000008170</name>
</gene>
<organism evidence="2 3">
    <name type="scientific">Camelus dromedarius</name>
    <name type="common">Dromedary</name>
    <name type="synonym">Arabian camel</name>
    <dbReference type="NCBI Taxonomy" id="9838"/>
    <lineage>
        <taxon>Eukaryota</taxon>
        <taxon>Metazoa</taxon>
        <taxon>Chordata</taxon>
        <taxon>Craniata</taxon>
        <taxon>Vertebrata</taxon>
        <taxon>Euteleostomi</taxon>
        <taxon>Mammalia</taxon>
        <taxon>Eutheria</taxon>
        <taxon>Laurasiatheria</taxon>
        <taxon>Artiodactyla</taxon>
        <taxon>Tylopoda</taxon>
        <taxon>Camelidae</taxon>
        <taxon>Camelus</taxon>
    </lineage>
</organism>
<dbReference type="EMBL" id="JWIN03000007">
    <property type="protein sequence ID" value="KAB1276025.1"/>
    <property type="molecule type" value="Genomic_DNA"/>
</dbReference>
<evidence type="ECO:0000256" key="1">
    <source>
        <dbReference type="SAM" id="MobiDB-lite"/>
    </source>
</evidence>
<name>A0A5N4DY74_CAMDR</name>
<feature type="region of interest" description="Disordered" evidence="1">
    <location>
        <begin position="1"/>
        <end position="29"/>
    </location>
</feature>
<sequence length="77" mass="8088">MWESHQERRRFGVTGANSHLPSSKGVTQRREGCILPGASSGQLLISGRKAFTKGISEEAPPGAATAFTLLGGATYCP</sequence>
<keyword evidence="3" id="KW-1185">Reference proteome</keyword>
<feature type="compositionally biased region" description="Basic and acidic residues" evidence="1">
    <location>
        <begin position="1"/>
        <end position="10"/>
    </location>
</feature>
<comment type="caution">
    <text evidence="2">The sequence shown here is derived from an EMBL/GenBank/DDBJ whole genome shotgun (WGS) entry which is preliminary data.</text>
</comment>
<protein>
    <submittedName>
        <fullName evidence="2">Uncharacterized protein</fullName>
    </submittedName>
</protein>
<proteinExistence type="predicted"/>
<evidence type="ECO:0000313" key="2">
    <source>
        <dbReference type="EMBL" id="KAB1276025.1"/>
    </source>
</evidence>
<evidence type="ECO:0000313" key="3">
    <source>
        <dbReference type="Proteomes" id="UP000299084"/>
    </source>
</evidence>